<name>A0ABQ8JED6_DERPT</name>
<gene>
    <name evidence="2" type="ORF">DERP_001405</name>
</gene>
<accession>A0ABQ8JED6</accession>
<keyword evidence="3" id="KW-1185">Reference proteome</keyword>
<dbReference type="Proteomes" id="UP000887458">
    <property type="component" value="Unassembled WGS sequence"/>
</dbReference>
<feature type="region of interest" description="Disordered" evidence="1">
    <location>
        <begin position="88"/>
        <end position="113"/>
    </location>
</feature>
<comment type="caution">
    <text evidence="2">The sequence shown here is derived from an EMBL/GenBank/DDBJ whole genome shotgun (WGS) entry which is preliminary data.</text>
</comment>
<protein>
    <submittedName>
        <fullName evidence="2">Uncharacterized protein</fullName>
    </submittedName>
</protein>
<sequence>MNMVKLNILRYIIIDSCESLFGKIIVFICIDQIRFTINNISRDIYMFFHLYLSPSNSYTKNDLTKASIYSKSCLDAVLYIKVQKKLKRKNNLSHDDNSISISNQYKDNDPSNV</sequence>
<organism evidence="2 3">
    <name type="scientific">Dermatophagoides pteronyssinus</name>
    <name type="common">European house dust mite</name>
    <dbReference type="NCBI Taxonomy" id="6956"/>
    <lineage>
        <taxon>Eukaryota</taxon>
        <taxon>Metazoa</taxon>
        <taxon>Ecdysozoa</taxon>
        <taxon>Arthropoda</taxon>
        <taxon>Chelicerata</taxon>
        <taxon>Arachnida</taxon>
        <taxon>Acari</taxon>
        <taxon>Acariformes</taxon>
        <taxon>Sarcoptiformes</taxon>
        <taxon>Astigmata</taxon>
        <taxon>Psoroptidia</taxon>
        <taxon>Analgoidea</taxon>
        <taxon>Pyroglyphidae</taxon>
        <taxon>Dermatophagoidinae</taxon>
        <taxon>Dermatophagoides</taxon>
    </lineage>
</organism>
<evidence type="ECO:0000313" key="3">
    <source>
        <dbReference type="Proteomes" id="UP000887458"/>
    </source>
</evidence>
<evidence type="ECO:0000256" key="1">
    <source>
        <dbReference type="SAM" id="MobiDB-lite"/>
    </source>
</evidence>
<reference evidence="2 3" key="1">
    <citation type="journal article" date="2018" name="J. Allergy Clin. Immunol.">
        <title>High-quality assembly of Dermatophagoides pteronyssinus genome and transcriptome reveals a wide range of novel allergens.</title>
        <authorList>
            <person name="Liu X.Y."/>
            <person name="Yang K.Y."/>
            <person name="Wang M.Q."/>
            <person name="Kwok J.S."/>
            <person name="Zeng X."/>
            <person name="Yang Z."/>
            <person name="Xiao X.J."/>
            <person name="Lau C.P."/>
            <person name="Li Y."/>
            <person name="Huang Z.M."/>
            <person name="Ba J.G."/>
            <person name="Yim A.K."/>
            <person name="Ouyang C.Y."/>
            <person name="Ngai S.M."/>
            <person name="Chan T.F."/>
            <person name="Leung E.L."/>
            <person name="Liu L."/>
            <person name="Liu Z.G."/>
            <person name="Tsui S.K."/>
        </authorList>
    </citation>
    <scope>NUCLEOTIDE SEQUENCE [LARGE SCALE GENOMIC DNA]</scope>
    <source>
        <strain evidence="2">Derp</strain>
    </source>
</reference>
<evidence type="ECO:0000313" key="2">
    <source>
        <dbReference type="EMBL" id="KAH9420965.1"/>
    </source>
</evidence>
<proteinExistence type="predicted"/>
<reference evidence="2 3" key="2">
    <citation type="journal article" date="2022" name="Mol. Biol. Evol.">
        <title>Comparative Genomics Reveals Insights into the Divergent Evolution of Astigmatic Mites and Household Pest Adaptations.</title>
        <authorList>
            <person name="Xiong Q."/>
            <person name="Wan A.T."/>
            <person name="Liu X."/>
            <person name="Fung C.S."/>
            <person name="Xiao X."/>
            <person name="Malainual N."/>
            <person name="Hou J."/>
            <person name="Wang L."/>
            <person name="Wang M."/>
            <person name="Yang K.Y."/>
            <person name="Cui Y."/>
            <person name="Leung E.L."/>
            <person name="Nong W."/>
            <person name="Shin S.K."/>
            <person name="Au S.W."/>
            <person name="Jeong K.Y."/>
            <person name="Chew F.T."/>
            <person name="Hui J.H."/>
            <person name="Leung T.F."/>
            <person name="Tungtrongchitr A."/>
            <person name="Zhong N."/>
            <person name="Liu Z."/>
            <person name="Tsui S.K."/>
        </authorList>
    </citation>
    <scope>NUCLEOTIDE SEQUENCE [LARGE SCALE GENOMIC DNA]</scope>
    <source>
        <strain evidence="2">Derp</strain>
    </source>
</reference>
<dbReference type="EMBL" id="NJHN03000047">
    <property type="protein sequence ID" value="KAH9420965.1"/>
    <property type="molecule type" value="Genomic_DNA"/>
</dbReference>